<dbReference type="PANTHER" id="PTHR19849:SF0">
    <property type="entry name" value="PHOSPHOLIPASE A-2-ACTIVATING PROTEIN"/>
    <property type="match status" value="1"/>
</dbReference>
<keyword evidence="6" id="KW-0677">Repeat</keyword>
<keyword evidence="9" id="KW-1185">Reference proteome</keyword>
<dbReference type="InterPro" id="IPR015943">
    <property type="entry name" value="WD40/YVTN_repeat-like_dom_sf"/>
</dbReference>
<comment type="caution">
    <text evidence="8">The sequence shown here is derived from an EMBL/GenBank/DDBJ whole genome shotgun (WGS) entry which is preliminary data.</text>
</comment>
<dbReference type="Proteomes" id="UP001152795">
    <property type="component" value="Unassembled WGS sequence"/>
</dbReference>
<evidence type="ECO:0000313" key="8">
    <source>
        <dbReference type="EMBL" id="CAB3979044.1"/>
    </source>
</evidence>
<dbReference type="Pfam" id="PF09070">
    <property type="entry name" value="PFU"/>
    <property type="match status" value="1"/>
</dbReference>
<dbReference type="InterPro" id="IPR011989">
    <property type="entry name" value="ARM-like"/>
</dbReference>
<dbReference type="InterPro" id="IPR001680">
    <property type="entry name" value="WD40_rpt"/>
</dbReference>
<evidence type="ECO:0000256" key="5">
    <source>
        <dbReference type="ARBA" id="ARBA00022574"/>
    </source>
</evidence>
<dbReference type="SMART" id="SM00320">
    <property type="entry name" value="WD40"/>
    <property type="match status" value="7"/>
</dbReference>
<proteinExistence type="inferred from homology"/>
<name>A0A7D9H9H4_PARCT</name>
<dbReference type="InterPro" id="IPR016024">
    <property type="entry name" value="ARM-type_fold"/>
</dbReference>
<evidence type="ECO:0000313" key="9">
    <source>
        <dbReference type="Proteomes" id="UP001152795"/>
    </source>
</evidence>
<protein>
    <submittedName>
        <fullName evidence="8">Phospholipase A-2-activating</fullName>
    </submittedName>
</protein>
<keyword evidence="7" id="KW-0539">Nucleus</keyword>
<dbReference type="InterPro" id="IPR015155">
    <property type="entry name" value="PFU"/>
</dbReference>
<dbReference type="FunFam" id="2.130.10.10:FF:000175">
    <property type="entry name" value="Phospholipase A-2-activating protein"/>
    <property type="match status" value="1"/>
</dbReference>
<reference evidence="8" key="1">
    <citation type="submission" date="2020-04" db="EMBL/GenBank/DDBJ databases">
        <authorList>
            <person name="Alioto T."/>
            <person name="Alioto T."/>
            <person name="Gomez Garrido J."/>
        </authorList>
    </citation>
    <scope>NUCLEOTIDE SEQUENCE</scope>
    <source>
        <strain evidence="8">A484AB</strain>
    </source>
</reference>
<dbReference type="SUPFAM" id="SSF48371">
    <property type="entry name" value="ARM repeat"/>
    <property type="match status" value="1"/>
</dbReference>
<keyword evidence="4" id="KW-0963">Cytoplasm</keyword>
<dbReference type="PROSITE" id="PS50294">
    <property type="entry name" value="WD_REPEATS_REGION"/>
    <property type="match status" value="2"/>
</dbReference>
<dbReference type="GO" id="GO:0005634">
    <property type="term" value="C:nucleus"/>
    <property type="evidence" value="ECO:0007669"/>
    <property type="project" value="UniProtKB-SubCell"/>
</dbReference>
<dbReference type="GO" id="GO:0005737">
    <property type="term" value="C:cytoplasm"/>
    <property type="evidence" value="ECO:0007669"/>
    <property type="project" value="UniProtKB-SubCell"/>
</dbReference>
<dbReference type="EMBL" id="CACRXK020000162">
    <property type="protein sequence ID" value="CAB3979044.1"/>
    <property type="molecule type" value="Genomic_DNA"/>
</dbReference>
<organism evidence="8 9">
    <name type="scientific">Paramuricea clavata</name>
    <name type="common">Red gorgonian</name>
    <name type="synonym">Violescent sea-whip</name>
    <dbReference type="NCBI Taxonomy" id="317549"/>
    <lineage>
        <taxon>Eukaryota</taxon>
        <taxon>Metazoa</taxon>
        <taxon>Cnidaria</taxon>
        <taxon>Anthozoa</taxon>
        <taxon>Octocorallia</taxon>
        <taxon>Malacalcyonacea</taxon>
        <taxon>Plexauridae</taxon>
        <taxon>Paramuricea</taxon>
    </lineage>
</organism>
<dbReference type="Gene3D" id="1.25.10.10">
    <property type="entry name" value="Leucine-rich Repeat Variant"/>
    <property type="match status" value="1"/>
</dbReference>
<accession>A0A7D9H9H4</accession>
<evidence type="ECO:0000256" key="4">
    <source>
        <dbReference type="ARBA" id="ARBA00022490"/>
    </source>
</evidence>
<sequence>MAYKLSDVLRGHEMDVRGVCRSVFPQGGLISVSRDRTVRVWKKDEFSKEFIEGQCFSGHQGFVAAVCTMPESDKYPHGLIITGGHDNLILVWSIESLEPVQTLTGHTGAVCALVTGNYGTILSGSWDKTAKVWLNEKCVMTLKGHEQAVWSVALISEQGMMLTASADRTVKMWKAGSCVKTFAGHTDCVRSLAVLTPTEFISSSNDNTIRKWSTNGECLRIFEGHTNFVYSLAAFPNENEGFISTSEDRTVRIWKDGECVQTITLPAQSVWCSTCLDNGDFAAGSSDGTVRIFTSDPERMASEDVLKQFQEELSSHAIPAQVSSDGKLGDIKIEDLPGPEALLRPGKSSGQNLLIKRGGTIEAHQWNDTEGKWDKIGEVVGAGGESDGTSQNSGKKMFEGKEYDFVFDVDIQEGKPPLKLPYNLTDDPWFAAQQFLEKNELSQLFLDQVAHFVINNTKSFSIGPQANQSSYTDPFTGGSRYVPGVSTSNETSDVRGAADPFTGQGSYRPNYAAPMTVDNTLSATETKTASYFPEKSYLSFDQVKVDGLMGRLNDFNEKIDEDQKLLNEDITEIRNVLSLAVDKTKTASPLSHKQVEIVTKLIRWPTDICYPGLDVLRVLIRNYETSQHFINNGEELIQYLLKVIGSEKTKNHDITTGIVFRIFSNLFSHEKGRIVMSKQREEIQQCIHDNCKNSNKIVQIALCTVLINYAVQFQKKSDLELKAPWINTVRSVMNQLVENESKFRAMVALGTLIWADEESLSYAKTLDFLNLINPLTSISNPPKVGACASQLKEALR</sequence>
<evidence type="ECO:0000256" key="7">
    <source>
        <dbReference type="ARBA" id="ARBA00023242"/>
    </source>
</evidence>
<dbReference type="Gene3D" id="3.10.20.870">
    <property type="entry name" value="PFU (PLAA family ubiquitin binding), C-terminal domain"/>
    <property type="match status" value="1"/>
</dbReference>
<evidence type="ECO:0000256" key="3">
    <source>
        <dbReference type="ARBA" id="ARBA00008495"/>
    </source>
</evidence>
<dbReference type="AlphaFoldDB" id="A0A7D9H9H4"/>
<comment type="similarity">
    <text evidence="3">Belongs to the WD repeat PLAP family.</text>
</comment>
<dbReference type="Gene3D" id="2.130.10.10">
    <property type="entry name" value="YVTN repeat-like/Quinoprotein amine dehydrogenase"/>
    <property type="match status" value="1"/>
</dbReference>
<dbReference type="Pfam" id="PF00400">
    <property type="entry name" value="WD40"/>
    <property type="match status" value="7"/>
</dbReference>
<dbReference type="SUPFAM" id="SSF50978">
    <property type="entry name" value="WD40 repeat-like"/>
    <property type="match status" value="1"/>
</dbReference>
<dbReference type="GO" id="GO:0010992">
    <property type="term" value="P:ubiquitin recycling"/>
    <property type="evidence" value="ECO:0007669"/>
    <property type="project" value="TreeGrafter"/>
</dbReference>
<dbReference type="GO" id="GO:0043161">
    <property type="term" value="P:proteasome-mediated ubiquitin-dependent protein catabolic process"/>
    <property type="evidence" value="ECO:0007669"/>
    <property type="project" value="TreeGrafter"/>
</dbReference>
<dbReference type="CDD" id="cd00200">
    <property type="entry name" value="WD40"/>
    <property type="match status" value="1"/>
</dbReference>
<dbReference type="Pfam" id="PF08324">
    <property type="entry name" value="PUL"/>
    <property type="match status" value="1"/>
</dbReference>
<evidence type="ECO:0000256" key="2">
    <source>
        <dbReference type="ARBA" id="ARBA00004496"/>
    </source>
</evidence>
<dbReference type="OrthoDB" id="10265988at2759"/>
<keyword evidence="5" id="KW-0853">WD repeat</keyword>
<dbReference type="InterPro" id="IPR036322">
    <property type="entry name" value="WD40_repeat_dom_sf"/>
</dbReference>
<comment type="subcellular location">
    <subcellularLocation>
        <location evidence="2">Cytoplasm</location>
    </subcellularLocation>
    <subcellularLocation>
        <location evidence="1">Nucleus</location>
    </subcellularLocation>
</comment>
<dbReference type="PANTHER" id="PTHR19849">
    <property type="entry name" value="PHOSPHOLIPASE A-2-ACTIVATING PROTEIN"/>
    <property type="match status" value="1"/>
</dbReference>
<evidence type="ECO:0000256" key="1">
    <source>
        <dbReference type="ARBA" id="ARBA00004123"/>
    </source>
</evidence>
<dbReference type="InterPro" id="IPR013535">
    <property type="entry name" value="PUL_dom"/>
</dbReference>
<dbReference type="PROSITE" id="PS51394">
    <property type="entry name" value="PFU"/>
    <property type="match status" value="1"/>
</dbReference>
<dbReference type="InterPro" id="IPR038122">
    <property type="entry name" value="PFU_sf"/>
</dbReference>
<dbReference type="GO" id="GO:0043130">
    <property type="term" value="F:ubiquitin binding"/>
    <property type="evidence" value="ECO:0007669"/>
    <property type="project" value="TreeGrafter"/>
</dbReference>
<gene>
    <name evidence="8" type="ORF">PACLA_8A056150</name>
</gene>
<dbReference type="PROSITE" id="PS51396">
    <property type="entry name" value="PUL"/>
    <property type="match status" value="1"/>
</dbReference>
<dbReference type="PROSITE" id="PS50082">
    <property type="entry name" value="WD_REPEATS_2"/>
    <property type="match status" value="4"/>
</dbReference>
<evidence type="ECO:0000256" key="6">
    <source>
        <dbReference type="ARBA" id="ARBA00022737"/>
    </source>
</evidence>